<dbReference type="InterPro" id="IPR051601">
    <property type="entry name" value="Serine_prot/Carboxylest_S33"/>
</dbReference>
<evidence type="ECO:0000256" key="4">
    <source>
        <dbReference type="SAM" id="MobiDB-lite"/>
    </source>
</evidence>
<gene>
    <name evidence="8" type="ORF">B9T39_03050</name>
</gene>
<dbReference type="RefSeq" id="WP_086106354.1">
    <property type="nucleotide sequence ID" value="NZ_NEKB01000007.1"/>
</dbReference>
<evidence type="ECO:0000256" key="2">
    <source>
        <dbReference type="ARBA" id="ARBA00022729"/>
    </source>
</evidence>
<evidence type="ECO:0000256" key="5">
    <source>
        <dbReference type="SAM" id="Phobius"/>
    </source>
</evidence>
<organism evidence="8 9">
    <name type="scientific">Alloscardovia macacae</name>
    <dbReference type="NCBI Taxonomy" id="1160091"/>
    <lineage>
        <taxon>Bacteria</taxon>
        <taxon>Bacillati</taxon>
        <taxon>Actinomycetota</taxon>
        <taxon>Actinomycetes</taxon>
        <taxon>Bifidobacteriales</taxon>
        <taxon>Bifidobacteriaceae</taxon>
        <taxon>Alloscardovia</taxon>
    </lineage>
</organism>
<feature type="compositionally biased region" description="Low complexity" evidence="4">
    <location>
        <begin position="662"/>
        <end position="674"/>
    </location>
</feature>
<dbReference type="GO" id="GO:0016787">
    <property type="term" value="F:hydrolase activity"/>
    <property type="evidence" value="ECO:0007669"/>
    <property type="project" value="UniProtKB-KW"/>
</dbReference>
<evidence type="ECO:0000256" key="1">
    <source>
        <dbReference type="ARBA" id="ARBA00010088"/>
    </source>
</evidence>
<dbReference type="Pfam" id="PF08386">
    <property type="entry name" value="Abhydrolase_4"/>
    <property type="match status" value="1"/>
</dbReference>
<keyword evidence="5" id="KW-0812">Transmembrane</keyword>
<dbReference type="OrthoDB" id="3252468at2"/>
<feature type="chain" id="PRO_5039201669" description="Peptidase S33 tripeptidyl aminopeptidase-like C-terminal domain-containing protein" evidence="6">
    <location>
        <begin position="40"/>
        <end position="735"/>
    </location>
</feature>
<feature type="compositionally biased region" description="Polar residues" evidence="4">
    <location>
        <begin position="79"/>
        <end position="96"/>
    </location>
</feature>
<name>A0A1Y2T1J4_9BIFI</name>
<feature type="compositionally biased region" description="Low complexity" evidence="4">
    <location>
        <begin position="686"/>
        <end position="700"/>
    </location>
</feature>
<keyword evidence="2 6" id="KW-0732">Signal</keyword>
<dbReference type="Gene3D" id="3.40.50.1820">
    <property type="entry name" value="alpha/beta hydrolase"/>
    <property type="match status" value="1"/>
</dbReference>
<dbReference type="InterPro" id="IPR029058">
    <property type="entry name" value="AB_hydrolase_fold"/>
</dbReference>
<reference evidence="8 9" key="1">
    <citation type="submission" date="2017-04" db="EMBL/GenBank/DDBJ databases">
        <title>Draft genome sequences of Alloscardovia macacae UMA81211 and UMA81212 isolated from the feces of a rhesus macaque (Macaca mulatta).</title>
        <authorList>
            <person name="Albert K."/>
            <person name="Sela D.A."/>
        </authorList>
    </citation>
    <scope>NUCLEOTIDE SEQUENCE [LARGE SCALE GENOMIC DNA]</scope>
    <source>
        <strain evidence="8 9">UMA81212</strain>
    </source>
</reference>
<dbReference type="InterPro" id="IPR013595">
    <property type="entry name" value="Pept_S33_TAP-like_C"/>
</dbReference>
<accession>A0A1Y2T1J4</accession>
<dbReference type="AlphaFoldDB" id="A0A1Y2T1J4"/>
<feature type="transmembrane region" description="Helical" evidence="5">
    <location>
        <begin position="709"/>
        <end position="729"/>
    </location>
</feature>
<evidence type="ECO:0000313" key="8">
    <source>
        <dbReference type="EMBL" id="OTA29595.1"/>
    </source>
</evidence>
<dbReference type="EMBL" id="NEKC01000005">
    <property type="protein sequence ID" value="OTA29595.1"/>
    <property type="molecule type" value="Genomic_DNA"/>
</dbReference>
<dbReference type="PANTHER" id="PTHR43248">
    <property type="entry name" value="2-SUCCINYL-6-HYDROXY-2,4-CYCLOHEXADIENE-1-CARBOXYLATE SYNTHASE"/>
    <property type="match status" value="1"/>
</dbReference>
<feature type="signal peptide" evidence="6">
    <location>
        <begin position="1"/>
        <end position="39"/>
    </location>
</feature>
<comment type="caution">
    <text evidence="8">The sequence shown here is derived from an EMBL/GenBank/DDBJ whole genome shotgun (WGS) entry which is preliminary data.</text>
</comment>
<proteinExistence type="inferred from homology"/>
<comment type="similarity">
    <text evidence="1">Belongs to the peptidase S33 family.</text>
</comment>
<keyword evidence="5" id="KW-1133">Transmembrane helix</keyword>
<evidence type="ECO:0000313" key="9">
    <source>
        <dbReference type="Proteomes" id="UP000243540"/>
    </source>
</evidence>
<dbReference type="PANTHER" id="PTHR43248:SF29">
    <property type="entry name" value="TRIPEPTIDYL AMINOPEPTIDASE"/>
    <property type="match status" value="1"/>
</dbReference>
<evidence type="ECO:0000256" key="3">
    <source>
        <dbReference type="ARBA" id="ARBA00022801"/>
    </source>
</evidence>
<dbReference type="STRING" id="1160091.B9T39_03050"/>
<keyword evidence="3" id="KW-0378">Hydrolase</keyword>
<dbReference type="Proteomes" id="UP000243540">
    <property type="component" value="Unassembled WGS sequence"/>
</dbReference>
<feature type="domain" description="Peptidase S33 tripeptidyl aminopeptidase-like C-terminal" evidence="7">
    <location>
        <begin position="542"/>
        <end position="639"/>
    </location>
</feature>
<feature type="region of interest" description="Disordered" evidence="4">
    <location>
        <begin position="661"/>
        <end position="702"/>
    </location>
</feature>
<feature type="region of interest" description="Disordered" evidence="4">
    <location>
        <begin position="72"/>
        <end position="96"/>
    </location>
</feature>
<sequence>MMTLHHRATRRFRTRASTAALACIFSFITLIFTSPVASATEGPDSVSTEELTAALEATPYSEAFLEEDGTYRIGEPIPSSASPSDSETAPDTPPTLQKYYTQQLTGVTQQEDFGFFTSAFVIVPIDYAHPDAGNVALHLNIFPATGQKKGMILFNNGGPGGKASEYVAEVLDTPQMRALNESYDLVGLDPRGVGSSLPFAQCAVDEFRDVSAGAPAVYTDDLSAQTAANVARTREYVRSCFSYTGRALGLTDDQRALFLRNMGSTSAAQDMDVVRSVLGEEKLNFVGLSYGTRLGYVYARSFPQRVGRFVLDGAVSPNEGTAPTAADATTALTDEQLRALNALDLTQASAFQNTFEQFAQWCSSLSARAQTWAELTDGGIPDNRTAACPLQLADVQPHDGDLADDAVSLATQQVQNILRPLTTQPLTHTENLFGTERTTSLSFDVAVTALSGGLYSQDDWPVLAYGLAQIHAGQIMPEYVRLYSNFEDTDGYGNAAYTAVTCADGANPAGASLENSIRVQTMLYAAAPYRDPGAQYHGIGSLSACSAWPFAGNLAADAPGTRVENLALNLPQTLIVSTTHDPATPYANGEILARALGGSLLSVEGAQHVAWLRTGAGYACSNDIIVSYLLNGTVPQDGAYGALCSVRGFAAGSARAGGAGGDAARAGKAASSASTPDAPEEKRVKTSASTSPSPQTKKSSVLAKTGADVITASALVLVLTAAGAAVLMVRRHRKT</sequence>
<dbReference type="SUPFAM" id="SSF53474">
    <property type="entry name" value="alpha/beta-Hydrolases"/>
    <property type="match status" value="1"/>
</dbReference>
<evidence type="ECO:0000256" key="6">
    <source>
        <dbReference type="SAM" id="SignalP"/>
    </source>
</evidence>
<keyword evidence="5" id="KW-0472">Membrane</keyword>
<protein>
    <recommendedName>
        <fullName evidence="7">Peptidase S33 tripeptidyl aminopeptidase-like C-terminal domain-containing protein</fullName>
    </recommendedName>
</protein>
<evidence type="ECO:0000259" key="7">
    <source>
        <dbReference type="Pfam" id="PF08386"/>
    </source>
</evidence>